<proteinExistence type="predicted"/>
<protein>
    <submittedName>
        <fullName evidence="1">Uncharacterized protein</fullName>
    </submittedName>
</protein>
<name>A7N5V8_VIBC1</name>
<reference evidence="1 2" key="1">
    <citation type="submission" date="2007-08" db="EMBL/GenBank/DDBJ databases">
        <authorList>
            <consortium name="The Vibrio harveyi Genome Sequencing Project"/>
            <person name="Bassler B."/>
            <person name="Clifton S.W."/>
            <person name="Fulton L."/>
            <person name="Delehaunty K."/>
            <person name="Fronick C."/>
            <person name="Harrison M."/>
            <person name="Markivic C."/>
            <person name="Fulton R."/>
            <person name="Tin-Wollam A.-M."/>
            <person name="Shah N."/>
            <person name="Pepin K."/>
            <person name="Nash W."/>
            <person name="Thiruvilangam P."/>
            <person name="Bhonagiri V."/>
            <person name="Waters C."/>
            <person name="Tu K.C."/>
            <person name="Irgon J."/>
            <person name="Wilson R.K."/>
        </authorList>
    </citation>
    <scope>NUCLEOTIDE SEQUENCE [LARGE SCALE GENOMIC DNA]</scope>
    <source>
        <strain evidence="2">ATCC BAA-1116 / BB120</strain>
    </source>
</reference>
<organism evidence="1 2">
    <name type="scientific">Vibrio campbellii (strain ATCC BAA-1116)</name>
    <dbReference type="NCBI Taxonomy" id="2902295"/>
    <lineage>
        <taxon>Bacteria</taxon>
        <taxon>Pseudomonadati</taxon>
        <taxon>Pseudomonadota</taxon>
        <taxon>Gammaproteobacteria</taxon>
        <taxon>Vibrionales</taxon>
        <taxon>Vibrionaceae</taxon>
        <taxon>Vibrio</taxon>
    </lineage>
</organism>
<dbReference type="KEGG" id="vha:VIBHAR_07012"/>
<evidence type="ECO:0000313" key="1">
    <source>
        <dbReference type="EMBL" id="ABU74886.1"/>
    </source>
</evidence>
<dbReference type="EMBL" id="CP000790">
    <property type="protein sequence ID" value="ABU74886.1"/>
    <property type="molecule type" value="Genomic_DNA"/>
</dbReference>
<accession>A7N5V8</accession>
<sequence length="39" mass="4465">MASTLNIFAKDSMPSQICLPTDRYCLFFKKDSTYLSVDN</sequence>
<dbReference type="AlphaFoldDB" id="A7N5V8"/>
<dbReference type="PATRIC" id="fig|338187.36.peg.5837"/>
<dbReference type="Proteomes" id="UP000008152">
    <property type="component" value="Chromosome II"/>
</dbReference>
<gene>
    <name evidence="1" type="ordered locus">VIBHAR_07012</name>
</gene>
<evidence type="ECO:0000313" key="2">
    <source>
        <dbReference type="Proteomes" id="UP000008152"/>
    </source>
</evidence>